<reference evidence="1 3" key="1">
    <citation type="submission" date="2019-01" db="EMBL/GenBank/DDBJ databases">
        <title>Brevundimonas diminuta Genome sequencing and assembly.</title>
        <authorList>
            <person name="Chen H."/>
        </authorList>
    </citation>
    <scope>NUCLEOTIDE SEQUENCE [LARGE SCALE GENOMIC DNA]</scope>
    <source>
        <strain evidence="1">ATCC</strain>
        <strain evidence="3">ATCC(B) 19146</strain>
    </source>
</reference>
<accession>A0A410NXP8</accession>
<evidence type="ECO:0000313" key="2">
    <source>
        <dbReference type="EMBL" id="QQB87984.1"/>
    </source>
</evidence>
<dbReference type="EMBL" id="CP035093">
    <property type="protein sequence ID" value="QAT14636.1"/>
    <property type="molecule type" value="Genomic_DNA"/>
</dbReference>
<dbReference type="EMBL" id="CP066026">
    <property type="protein sequence ID" value="QQB87984.1"/>
    <property type="molecule type" value="Genomic_DNA"/>
</dbReference>
<evidence type="ECO:0000313" key="4">
    <source>
        <dbReference type="Proteomes" id="UP000596117"/>
    </source>
</evidence>
<dbReference type="AlphaFoldDB" id="A0A410NXP8"/>
<proteinExistence type="predicted"/>
<keyword evidence="4" id="KW-1185">Reference proteome</keyword>
<dbReference type="RefSeq" id="WP_128719863.1">
    <property type="nucleotide sequence ID" value="NZ_BJNC01000005.1"/>
</dbReference>
<organism evidence="1 3">
    <name type="scientific">Brevundimonas diminuta</name>
    <name type="common">Pseudomonas diminuta</name>
    <dbReference type="NCBI Taxonomy" id="293"/>
    <lineage>
        <taxon>Bacteria</taxon>
        <taxon>Pseudomonadati</taxon>
        <taxon>Pseudomonadota</taxon>
        <taxon>Alphaproteobacteria</taxon>
        <taxon>Caulobacterales</taxon>
        <taxon>Caulobacteraceae</taxon>
        <taxon>Brevundimonas</taxon>
    </lineage>
</organism>
<dbReference type="Proteomes" id="UP000596117">
    <property type="component" value="Chromosome"/>
</dbReference>
<sequence length="283" mass="29454">MALIKSASASKKGDDFPVVILMLVRRPRDLIGTDSPIEIMGYIPPRHMPGGALQVETDPVSSVGLRASLSKPLLMRMGGAPALPKWVLLGAGSLGSKIALHLGRQGSGPALVADTGVLAPHNAARHGLYPPGRGLGSGWTIGKSQALVSVLAGLAGDSVAVQGDHLALNEAVKTMRGKSRPAWLLNATASLAARETLAGPDFRKAPRQIEVSLYDGGQLGVMAIEGDMRNPNTLELICDLYQQTADDPVTGDRLFSSEGVGRIETGQGCGSLTTVMTDARIAP</sequence>
<protein>
    <recommendedName>
        <fullName evidence="5">Thiamine biosynthesis protein ThiF</fullName>
    </recommendedName>
</protein>
<gene>
    <name evidence="1" type="ORF">EQG53_09865</name>
    <name evidence="2" type="ORF">I6H83_12580</name>
</gene>
<evidence type="ECO:0008006" key="5">
    <source>
        <dbReference type="Google" id="ProtNLM"/>
    </source>
</evidence>
<reference evidence="2 4" key="2">
    <citation type="submission" date="2020-12" db="EMBL/GenBank/DDBJ databases">
        <title>FDA dAtabase for Regulatory Grade micrObial Sequences (FDA-ARGOS): Supporting development and validation of Infectious Disease Dx tests.</title>
        <authorList>
            <person name="Kerrigan L."/>
            <person name="Long C."/>
            <person name="Tallon L."/>
            <person name="Sadzewicz L."/>
            <person name="Zhao X."/>
            <person name="Boylan J."/>
            <person name="Ott S."/>
            <person name="Bowen H."/>
            <person name="Vavikolanu K."/>
            <person name="Mehta A."/>
            <person name="Aluvathingal J."/>
            <person name="Nadendla S."/>
            <person name="Yan Y."/>
            <person name="Sichtig H."/>
        </authorList>
    </citation>
    <scope>NUCLEOTIDE SEQUENCE [LARGE SCALE GENOMIC DNA]</scope>
    <source>
        <strain evidence="2 4">FDAARGOS_1026</strain>
    </source>
</reference>
<dbReference type="KEGG" id="bdm:EQG53_09865"/>
<dbReference type="Proteomes" id="UP000287388">
    <property type="component" value="Chromosome"/>
</dbReference>
<evidence type="ECO:0000313" key="3">
    <source>
        <dbReference type="Proteomes" id="UP000287388"/>
    </source>
</evidence>
<evidence type="ECO:0000313" key="1">
    <source>
        <dbReference type="EMBL" id="QAT14636.1"/>
    </source>
</evidence>
<name>A0A410NXP8_BREDI</name>